<protein>
    <submittedName>
        <fullName evidence="1">Uncharacterized protein</fullName>
    </submittedName>
</protein>
<dbReference type="RefSeq" id="WP_248861437.1">
    <property type="nucleotide sequence ID" value="NZ_CP086322.1"/>
</dbReference>
<keyword evidence="2" id="KW-1185">Reference proteome</keyword>
<evidence type="ECO:0000313" key="1">
    <source>
        <dbReference type="EMBL" id="UQA90680.1"/>
    </source>
</evidence>
<sequence>MNTDELEWALLKAERRVLEIQTKLHRWARDDPHRRFDDLFNLVADPGFLLVA</sequence>
<accession>A0ABY4LYU3</accession>
<reference evidence="1" key="1">
    <citation type="submission" date="2021-10" db="EMBL/GenBank/DDBJ databases">
        <title>Streptomyces nigrumlapis sp.nov.,an antimicrobial producing actinobacterium isolated from Black Gobi rocks.</title>
        <authorList>
            <person name="Wen Y."/>
            <person name="Zhang W."/>
            <person name="Liu X.G."/>
        </authorList>
    </citation>
    <scope>NUCLEOTIDE SEQUENCE</scope>
    <source>
        <strain evidence="1">ST13-2-2</strain>
    </source>
</reference>
<gene>
    <name evidence="1" type="ORF">K9S39_01140</name>
</gene>
<name>A0ABY4LYU3_9ACTN</name>
<dbReference type="Proteomes" id="UP000830115">
    <property type="component" value="Chromosome"/>
</dbReference>
<organism evidence="1 2">
    <name type="scientific">Streptomyces halobius</name>
    <dbReference type="NCBI Taxonomy" id="2879846"/>
    <lineage>
        <taxon>Bacteria</taxon>
        <taxon>Bacillati</taxon>
        <taxon>Actinomycetota</taxon>
        <taxon>Actinomycetes</taxon>
        <taxon>Kitasatosporales</taxon>
        <taxon>Streptomycetaceae</taxon>
        <taxon>Streptomyces</taxon>
    </lineage>
</organism>
<evidence type="ECO:0000313" key="2">
    <source>
        <dbReference type="Proteomes" id="UP000830115"/>
    </source>
</evidence>
<proteinExistence type="predicted"/>
<dbReference type="EMBL" id="CP086322">
    <property type="protein sequence ID" value="UQA90680.1"/>
    <property type="molecule type" value="Genomic_DNA"/>
</dbReference>